<dbReference type="EnsemblBacteria" id="ABA51695">
    <property type="protein sequence ID" value="ABA51695"/>
    <property type="gene ID" value="BURPS1710b_A1844"/>
</dbReference>
<proteinExistence type="predicted"/>
<feature type="compositionally biased region" description="Basic and acidic residues" evidence="1">
    <location>
        <begin position="478"/>
        <end position="528"/>
    </location>
</feature>
<dbReference type="Proteomes" id="UP000002700">
    <property type="component" value="Chromosome II"/>
</dbReference>
<accession>Q3JHF2</accession>
<dbReference type="EMBL" id="CP000125">
    <property type="protein sequence ID" value="ABA51695.1"/>
    <property type="molecule type" value="Genomic_DNA"/>
</dbReference>
<feature type="compositionally biased region" description="Basic and acidic residues" evidence="1">
    <location>
        <begin position="206"/>
        <end position="222"/>
    </location>
</feature>
<feature type="region of interest" description="Disordered" evidence="1">
    <location>
        <begin position="559"/>
        <end position="587"/>
    </location>
</feature>
<sequence length="587" mass="68645">MGRNIAVSLRRWSDNKKRSPSVGRQGLLNRLHPRARKYSQTELQSRGCHAGRHAVCAPARVACRTHRTAEHHARKSLPAKIASHRPARIPPAPARRAGLNSRIHLPVSIPLCAPTTPAHMFNRASNRAASRARCVRRRRLRDLRRGAGHAARERRRDGARIDVQRGAAHVEERVDAQNQQHRIGGQSDRGEDHRDRDHRARRHVGRAVDRDDRQDRDGDHQRPAPGELIRIGEIADREHRVEHRAFAIENVRQRQHGRRDRGGHAHFRELLQMHGERDFGRARREAEDQRLAHLAHDRARRMAGELDDQREPRGEQRHAEVRDAEQLRERRHRGEPLRRQQHRDRGEDRDRRQRHDPLGHLEERGEHRFADGDERRRAVLDRGERAAEQHAEHEHRQRIAGRERADDVRRDHVGQELHPVDAAREVRRHRCRLRVARADAGPEQPVEREAERRGDHRHQHEEHEAERGRLAEPAALRARAERAERHRQQDQRQHHHLDRVAEQRRNERQVAARGGREQAEDHAEREAEDHLQRQRNFFIGQCHIELELIGFCPESRLSRDSTSGAAPFPRPARRWPRKSPNVRACRA</sequence>
<protein>
    <submittedName>
        <fullName evidence="2">Uncharacterized protein</fullName>
    </submittedName>
</protein>
<feature type="compositionally biased region" description="Basic and acidic residues" evidence="1">
    <location>
        <begin position="445"/>
        <end position="470"/>
    </location>
</feature>
<dbReference type="HOGENOM" id="CLU_464379_0_0_4"/>
<evidence type="ECO:0000313" key="2">
    <source>
        <dbReference type="EMBL" id="ABA51695.1"/>
    </source>
</evidence>
<evidence type="ECO:0000256" key="1">
    <source>
        <dbReference type="SAM" id="MobiDB-lite"/>
    </source>
</evidence>
<feature type="region of interest" description="Disordered" evidence="1">
    <location>
        <begin position="144"/>
        <end position="230"/>
    </location>
</feature>
<feature type="compositionally biased region" description="Basic and acidic residues" evidence="1">
    <location>
        <begin position="188"/>
        <end position="198"/>
    </location>
</feature>
<dbReference type="AlphaFoldDB" id="Q3JHF2"/>
<gene>
    <name evidence="2" type="ordered locus">BURPS1710b_A1844</name>
</gene>
<feature type="region of interest" description="Disordered" evidence="1">
    <location>
        <begin position="296"/>
        <end position="417"/>
    </location>
</feature>
<feature type="compositionally biased region" description="Basic and acidic residues" evidence="1">
    <location>
        <begin position="150"/>
        <end position="175"/>
    </location>
</feature>
<reference evidence="2 3" key="1">
    <citation type="submission" date="2005-09" db="EMBL/GenBank/DDBJ databases">
        <authorList>
            <person name="Woods D.E."/>
            <person name="Nierman W.C."/>
        </authorList>
    </citation>
    <scope>NUCLEOTIDE SEQUENCE [LARGE SCALE GENOMIC DNA]</scope>
    <source>
        <strain evidence="2 3">1710b</strain>
    </source>
</reference>
<name>Q3JHF2_BURP1</name>
<evidence type="ECO:0000313" key="3">
    <source>
        <dbReference type="Proteomes" id="UP000002700"/>
    </source>
</evidence>
<feature type="region of interest" description="Disordered" evidence="1">
    <location>
        <begin position="435"/>
        <end position="528"/>
    </location>
</feature>
<dbReference type="KEGG" id="bpm:BURPS1710b_A1844"/>
<organism evidence="2 3">
    <name type="scientific">Burkholderia pseudomallei (strain 1710b)</name>
    <dbReference type="NCBI Taxonomy" id="320372"/>
    <lineage>
        <taxon>Bacteria</taxon>
        <taxon>Pseudomonadati</taxon>
        <taxon>Pseudomonadota</taxon>
        <taxon>Betaproteobacteria</taxon>
        <taxon>Burkholderiales</taxon>
        <taxon>Burkholderiaceae</taxon>
        <taxon>Burkholderia</taxon>
        <taxon>pseudomallei group</taxon>
    </lineage>
</organism>